<dbReference type="AlphaFoldDB" id="A0A0F9UIU7"/>
<dbReference type="EMBL" id="LAZR01000969">
    <property type="protein sequence ID" value="KKN53503.1"/>
    <property type="molecule type" value="Genomic_DNA"/>
</dbReference>
<gene>
    <name evidence="1" type="ORF">LCGC14_0602000</name>
</gene>
<evidence type="ECO:0000313" key="1">
    <source>
        <dbReference type="EMBL" id="KKN53503.1"/>
    </source>
</evidence>
<organism evidence="1">
    <name type="scientific">marine sediment metagenome</name>
    <dbReference type="NCBI Taxonomy" id="412755"/>
    <lineage>
        <taxon>unclassified sequences</taxon>
        <taxon>metagenomes</taxon>
        <taxon>ecological metagenomes</taxon>
    </lineage>
</organism>
<reference evidence="1" key="1">
    <citation type="journal article" date="2015" name="Nature">
        <title>Complex archaea that bridge the gap between prokaryotes and eukaryotes.</title>
        <authorList>
            <person name="Spang A."/>
            <person name="Saw J.H."/>
            <person name="Jorgensen S.L."/>
            <person name="Zaremba-Niedzwiedzka K."/>
            <person name="Martijn J."/>
            <person name="Lind A.E."/>
            <person name="van Eijk R."/>
            <person name="Schleper C."/>
            <person name="Guy L."/>
            <person name="Ettema T.J."/>
        </authorList>
    </citation>
    <scope>NUCLEOTIDE SEQUENCE</scope>
</reference>
<comment type="caution">
    <text evidence="1">The sequence shown here is derived from an EMBL/GenBank/DDBJ whole genome shotgun (WGS) entry which is preliminary data.</text>
</comment>
<sequence length="190" mass="19507">MSDLLYVPADMGVVAADSSNNAVFADVIGNKNDDALTQGASPSIFALSGGATRLVTVQTVDGSSTAWTIAAHRLFTVAGLIKCRIAGVVDETLTENNGDETIEVGIAGATAALIAQYATPLDLITGDIWTNGATSTSAPVGFPSDWAWLADTDIDLLVAGSTGINDGQITFYLEWVPLSVGATAVAAVWD</sequence>
<protein>
    <submittedName>
        <fullName evidence="1">Uncharacterized protein</fullName>
    </submittedName>
</protein>
<accession>A0A0F9UIU7</accession>
<proteinExistence type="predicted"/>
<name>A0A0F9UIU7_9ZZZZ</name>